<dbReference type="RefSeq" id="WP_042450885.1">
    <property type="nucleotide sequence ID" value="NZ_BBPN01000020.1"/>
</dbReference>
<dbReference type="OrthoDB" id="3255669at2"/>
<protein>
    <recommendedName>
        <fullName evidence="4">Polyketide cyclase / dehydrase and lipid transport</fullName>
    </recommendedName>
</protein>
<dbReference type="STRING" id="235985.SAMN05414137_12149"/>
<evidence type="ECO:0000313" key="2">
    <source>
        <dbReference type="EMBL" id="SEM23600.1"/>
    </source>
</evidence>
<dbReference type="Proteomes" id="UP000183015">
    <property type="component" value="Unassembled WGS sequence"/>
</dbReference>
<sequence length="217" mass="23629">MRARSLLGAGATAAVVATAGYPWLWRRACLTWGASAVEVGRAMPGDDLLPAAPVVSTRAVTVRARPSAVWPWLVRLGPGRGGVYTYDWIESLVGLDRHRGLDRQNGSTPGAGEPVPGYREPKPGDLLPLGRRGPALEVAEVEPEQFLVLRSQDGQWVWSFSLHPRGRSTRLVSRNRIEQPGASPTARLVALYVVEPVGLVMERKMLLGVKRRAEEQG</sequence>
<evidence type="ECO:0000313" key="3">
    <source>
        <dbReference type="Proteomes" id="UP000183015"/>
    </source>
</evidence>
<keyword evidence="3" id="KW-1185">Reference proteome</keyword>
<accession>A0A1H7WPY1</accession>
<evidence type="ECO:0000256" key="1">
    <source>
        <dbReference type="SAM" id="MobiDB-lite"/>
    </source>
</evidence>
<reference evidence="3" key="1">
    <citation type="submission" date="2016-10" db="EMBL/GenBank/DDBJ databases">
        <authorList>
            <person name="Varghese N."/>
        </authorList>
    </citation>
    <scope>NUCLEOTIDE SEQUENCE [LARGE SCALE GENOMIC DNA]</scope>
    <source>
        <strain evidence="3">DSM 45096 / BCRC 16803 / CGMCC 4.1857 / CIP 109030 / JCM 12277 / KCTC 19219 / NBRC 100920 / 33214</strain>
    </source>
</reference>
<gene>
    <name evidence="2" type="ORF">SAMN05414137_12149</name>
</gene>
<name>A0A1H7WPY1_STRJI</name>
<organism evidence="2 3">
    <name type="scientific">Streptacidiphilus jiangxiensis</name>
    <dbReference type="NCBI Taxonomy" id="235985"/>
    <lineage>
        <taxon>Bacteria</taxon>
        <taxon>Bacillati</taxon>
        <taxon>Actinomycetota</taxon>
        <taxon>Actinomycetes</taxon>
        <taxon>Kitasatosporales</taxon>
        <taxon>Streptomycetaceae</taxon>
        <taxon>Streptacidiphilus</taxon>
    </lineage>
</organism>
<dbReference type="eggNOG" id="ENOG5032VV2">
    <property type="taxonomic scope" value="Bacteria"/>
</dbReference>
<dbReference type="EMBL" id="FOAZ01000021">
    <property type="protein sequence ID" value="SEM23600.1"/>
    <property type="molecule type" value="Genomic_DNA"/>
</dbReference>
<evidence type="ECO:0008006" key="4">
    <source>
        <dbReference type="Google" id="ProtNLM"/>
    </source>
</evidence>
<proteinExistence type="predicted"/>
<dbReference type="AlphaFoldDB" id="A0A1H7WPY1"/>
<feature type="region of interest" description="Disordered" evidence="1">
    <location>
        <begin position="100"/>
        <end position="120"/>
    </location>
</feature>